<protein>
    <submittedName>
        <fullName evidence="5">ABC-type multidrug transport system, ATPase component</fullName>
    </submittedName>
</protein>
<dbReference type="Proteomes" id="UP000028501">
    <property type="component" value="Chromosome"/>
</dbReference>
<dbReference type="GO" id="GO:0016887">
    <property type="term" value="F:ATP hydrolysis activity"/>
    <property type="evidence" value="ECO:0007669"/>
    <property type="project" value="InterPro"/>
</dbReference>
<organism evidence="5 6">
    <name type="scientific">Archaeoglobus fulgidus DSM 8774</name>
    <dbReference type="NCBI Taxonomy" id="1344584"/>
    <lineage>
        <taxon>Archaea</taxon>
        <taxon>Methanobacteriati</taxon>
        <taxon>Methanobacteriota</taxon>
        <taxon>Archaeoglobi</taxon>
        <taxon>Archaeoglobales</taxon>
        <taxon>Archaeoglobaceae</taxon>
        <taxon>Archaeoglobus</taxon>
    </lineage>
</organism>
<dbReference type="Gene3D" id="3.40.50.300">
    <property type="entry name" value="P-loop containing nucleotide triphosphate hydrolases"/>
    <property type="match status" value="1"/>
</dbReference>
<dbReference type="RefSeq" id="WP_010877900.1">
    <property type="nucleotide sequence ID" value="NZ_CP006577.1"/>
</dbReference>
<keyword evidence="1" id="KW-0813">Transport</keyword>
<dbReference type="GeneID" id="24793931"/>
<dbReference type="InterPro" id="IPR003439">
    <property type="entry name" value="ABC_transporter-like_ATP-bd"/>
</dbReference>
<dbReference type="GO" id="GO:0005524">
    <property type="term" value="F:ATP binding"/>
    <property type="evidence" value="ECO:0007669"/>
    <property type="project" value="UniProtKB-KW"/>
</dbReference>
<evidence type="ECO:0000256" key="2">
    <source>
        <dbReference type="ARBA" id="ARBA00022741"/>
    </source>
</evidence>
<sequence length="241" mass="26598">MIEVNNLTVRYGKTTAVSNVGFTVERGEVVAILGPNGAGKSSIMKSIVGIVDFEGEIKIDGMNANTKVAKNLFGYVPEEIRLIDHLTPEEFFSFLVSVRKLGEEAAKRVEKYVRIFRLEEQMDKPIISLSMGNKKKVAVVAALLHDPPYLLLDEPLNGLDAFSARVLKEVMARKTESGGILLSTHIMEIAERLADRVIILNRGLKIAEGTLEELKSYGTLEEAFLKITGQHESLEEVISAL</sequence>
<keyword evidence="3" id="KW-0067">ATP-binding</keyword>
<dbReference type="CDD" id="cd03230">
    <property type="entry name" value="ABC_DR_subfamily_A"/>
    <property type="match status" value="1"/>
</dbReference>
<reference evidence="5 6" key="1">
    <citation type="submission" date="2013-07" db="EMBL/GenBank/DDBJ databases">
        <title>Genome of Archaeoglobus fulgidus.</title>
        <authorList>
            <person name="Fiebig A."/>
            <person name="Birkeland N.-K."/>
        </authorList>
    </citation>
    <scope>NUCLEOTIDE SEQUENCE [LARGE SCALE GENOMIC DNA]</scope>
    <source>
        <strain evidence="5 6">DSM 8774</strain>
    </source>
</reference>
<name>A0A075WI31_ARCFL</name>
<dbReference type="KEGG" id="afg:AFULGI_00003940"/>
<dbReference type="InterPro" id="IPR051782">
    <property type="entry name" value="ABC_Transporter_VariousFunc"/>
</dbReference>
<evidence type="ECO:0000313" key="6">
    <source>
        <dbReference type="Proteomes" id="UP000028501"/>
    </source>
</evidence>
<dbReference type="Pfam" id="PF00005">
    <property type="entry name" value="ABC_tran"/>
    <property type="match status" value="1"/>
</dbReference>
<dbReference type="PANTHER" id="PTHR42939:SF1">
    <property type="entry name" value="ABC TRANSPORTER ATP-BINDING PROTEIN ALBC-RELATED"/>
    <property type="match status" value="1"/>
</dbReference>
<gene>
    <name evidence="5" type="ORF">AFULGI_00003940</name>
</gene>
<dbReference type="PANTHER" id="PTHR42939">
    <property type="entry name" value="ABC TRANSPORTER ATP-BINDING PROTEIN ALBC-RELATED"/>
    <property type="match status" value="1"/>
</dbReference>
<dbReference type="SUPFAM" id="SSF52540">
    <property type="entry name" value="P-loop containing nucleoside triphosphate hydrolases"/>
    <property type="match status" value="1"/>
</dbReference>
<evidence type="ECO:0000259" key="4">
    <source>
        <dbReference type="PROSITE" id="PS50893"/>
    </source>
</evidence>
<evidence type="ECO:0000256" key="1">
    <source>
        <dbReference type="ARBA" id="ARBA00022448"/>
    </source>
</evidence>
<dbReference type="SMART" id="SM00382">
    <property type="entry name" value="AAA"/>
    <property type="match status" value="1"/>
</dbReference>
<evidence type="ECO:0000313" key="5">
    <source>
        <dbReference type="EMBL" id="AIG97213.1"/>
    </source>
</evidence>
<dbReference type="AlphaFoldDB" id="A0A075WI31"/>
<feature type="domain" description="ABC transporter" evidence="4">
    <location>
        <begin position="2"/>
        <end position="227"/>
    </location>
</feature>
<proteinExistence type="predicted"/>
<accession>A0A075WI31</accession>
<evidence type="ECO:0000256" key="3">
    <source>
        <dbReference type="ARBA" id="ARBA00022840"/>
    </source>
</evidence>
<dbReference type="EMBL" id="CP006577">
    <property type="protein sequence ID" value="AIG97213.1"/>
    <property type="molecule type" value="Genomic_DNA"/>
</dbReference>
<dbReference type="HOGENOM" id="CLU_000604_1_2_2"/>
<keyword evidence="2" id="KW-0547">Nucleotide-binding</keyword>
<dbReference type="InterPro" id="IPR003593">
    <property type="entry name" value="AAA+_ATPase"/>
</dbReference>
<dbReference type="PROSITE" id="PS50893">
    <property type="entry name" value="ABC_TRANSPORTER_2"/>
    <property type="match status" value="1"/>
</dbReference>
<dbReference type="InterPro" id="IPR027417">
    <property type="entry name" value="P-loop_NTPase"/>
</dbReference>